<protein>
    <recommendedName>
        <fullName evidence="1">DUF6602 domain-containing protein</fullName>
    </recommendedName>
</protein>
<evidence type="ECO:0000313" key="3">
    <source>
        <dbReference type="Proteomes" id="UP000092987"/>
    </source>
</evidence>
<sequence>MSNFIYEIINQKIDFLKHSYKTNKTVNHQGIKGSLNEILLEELIKNIIPKKYKITKGIIQDFKGIQSNESDLIIYNPEVLPSILFGSSLSFVPVEAVDYVFEIKSTLNANELKTTIKKFNNCKKLEGFKGRTSLFSFDSNLKNKSELERLEKYDNNFFFNPSIGVFTISNKGYYFFNISKRFIKDVIPKDEFMQRFLKDNFDNKISVNIDKQDDRKFIVNDINYDEIYYIIYSWKGIEFNGMHNCEILGLLSGLSNTLSIENFGKYLLENCNELFKSYSSCVKDMWGNESFKKVDFNGFVDTELNLGLSLTLNQDNKNNKIIVYENN</sequence>
<dbReference type="Proteomes" id="UP000092987">
    <property type="component" value="Unassembled WGS sequence"/>
</dbReference>
<dbReference type="CDD" id="cd21173">
    <property type="entry name" value="NucC-like"/>
    <property type="match status" value="1"/>
</dbReference>
<accession>A0A1C7WT45</accession>
<reference evidence="2 3" key="1">
    <citation type="submission" date="2015-10" db="EMBL/GenBank/DDBJ databases">
        <authorList>
            <person name="Rovetto F.F."/>
            <person name="Cocolin L.L."/>
            <person name="Illeghems K.K."/>
            <person name="Van Nieuwerbuegh F.F."/>
            <person name="Houf K.K."/>
        </authorList>
    </citation>
    <scope>NUCLEOTIDE SEQUENCE [LARGE SCALE GENOMIC DNA]</scope>
    <source>
        <strain evidence="2 3">LMG 24486</strain>
    </source>
</reference>
<organism evidence="2 3">
    <name type="scientific">Aliarcobacter thereius LMG 24486</name>
    <dbReference type="NCBI Taxonomy" id="1032240"/>
    <lineage>
        <taxon>Bacteria</taxon>
        <taxon>Pseudomonadati</taxon>
        <taxon>Campylobacterota</taxon>
        <taxon>Epsilonproteobacteria</taxon>
        <taxon>Campylobacterales</taxon>
        <taxon>Arcobacteraceae</taxon>
        <taxon>Aliarcobacter</taxon>
    </lineage>
</organism>
<dbReference type="RefSeq" id="WP_066390473.1">
    <property type="nucleotide sequence ID" value="NZ_CP035926.1"/>
</dbReference>
<proteinExistence type="predicted"/>
<feature type="domain" description="DUF6602" evidence="1">
    <location>
        <begin position="23"/>
        <end position="125"/>
    </location>
</feature>
<keyword evidence="3" id="KW-1185">Reference proteome</keyword>
<name>A0A1C7WT45_9BACT</name>
<evidence type="ECO:0000259" key="1">
    <source>
        <dbReference type="Pfam" id="PF20247"/>
    </source>
</evidence>
<evidence type="ECO:0000313" key="2">
    <source>
        <dbReference type="EMBL" id="OCL96075.1"/>
    </source>
</evidence>
<dbReference type="Pfam" id="PF20247">
    <property type="entry name" value="DUF6602"/>
    <property type="match status" value="1"/>
</dbReference>
<dbReference type="EMBL" id="LLKQ01000001">
    <property type="protein sequence ID" value="OCL96075.1"/>
    <property type="molecule type" value="Genomic_DNA"/>
</dbReference>
<comment type="caution">
    <text evidence="2">The sequence shown here is derived from an EMBL/GenBank/DDBJ whole genome shotgun (WGS) entry which is preliminary data.</text>
</comment>
<gene>
    <name evidence="2" type="ORF">AA347_01566</name>
</gene>
<dbReference type="InterPro" id="IPR046537">
    <property type="entry name" value="DUF6602"/>
</dbReference>